<organism evidence="1 2">
    <name type="scientific">Kordiimonas lipolytica</name>
    <dbReference type="NCBI Taxonomy" id="1662421"/>
    <lineage>
        <taxon>Bacteria</taxon>
        <taxon>Pseudomonadati</taxon>
        <taxon>Pseudomonadota</taxon>
        <taxon>Alphaproteobacteria</taxon>
        <taxon>Kordiimonadales</taxon>
        <taxon>Kordiimonadaceae</taxon>
        <taxon>Kordiimonas</taxon>
    </lineage>
</organism>
<proteinExistence type="predicted"/>
<name>A0ABV8U7I8_9PROT</name>
<evidence type="ECO:0000313" key="1">
    <source>
        <dbReference type="EMBL" id="MFC4347167.1"/>
    </source>
</evidence>
<comment type="caution">
    <text evidence="1">The sequence shown here is derived from an EMBL/GenBank/DDBJ whole genome shotgun (WGS) entry which is preliminary data.</text>
</comment>
<reference evidence="2" key="1">
    <citation type="journal article" date="2019" name="Int. J. Syst. Evol. Microbiol.">
        <title>The Global Catalogue of Microorganisms (GCM) 10K type strain sequencing project: providing services to taxonomists for standard genome sequencing and annotation.</title>
        <authorList>
            <consortium name="The Broad Institute Genomics Platform"/>
            <consortium name="The Broad Institute Genome Sequencing Center for Infectious Disease"/>
            <person name="Wu L."/>
            <person name="Ma J."/>
        </authorList>
    </citation>
    <scope>NUCLEOTIDE SEQUENCE [LARGE SCALE GENOMIC DNA]</scope>
    <source>
        <strain evidence="2">CGMCC 1.15304</strain>
    </source>
</reference>
<dbReference type="RefSeq" id="WP_068149887.1">
    <property type="nucleotide sequence ID" value="NZ_JBHSCR010000003.1"/>
</dbReference>
<evidence type="ECO:0000313" key="2">
    <source>
        <dbReference type="Proteomes" id="UP001595776"/>
    </source>
</evidence>
<gene>
    <name evidence="1" type="ORF">ACFO5Q_04860</name>
</gene>
<accession>A0ABV8U7I8</accession>
<sequence>MTMKTRPHHLKPAIAQRSLRAAALEVYEEAVCACAGASASVVAAPKREDISPRLELRFVSACWTLRRLPDREAGFLRMRGALWPEAAAEPGTYARESLTSFQARRRVRITSIEIDQMQPTLDLLLLLPDIEDRRLLFWAAWHQDGERSARIPWAKVRRSLDVSWSRWTLKRRYEAALLWLAGLVELQGRRR</sequence>
<protein>
    <submittedName>
        <fullName evidence="1">Uncharacterized protein</fullName>
    </submittedName>
</protein>
<dbReference type="Proteomes" id="UP001595776">
    <property type="component" value="Unassembled WGS sequence"/>
</dbReference>
<keyword evidence="2" id="KW-1185">Reference proteome</keyword>
<dbReference type="EMBL" id="JBHSCR010000003">
    <property type="protein sequence ID" value="MFC4347167.1"/>
    <property type="molecule type" value="Genomic_DNA"/>
</dbReference>